<reference evidence="7 8" key="1">
    <citation type="journal article" date="2021" name="Int. J. Syst. Evol. Microbiol.">
        <title>Amazonocrinis nigriterrae gen. nov., sp. nov., Atlanticothrix silvestris gen. nov., sp. nov. and Dendronalium phyllosphericum gen. nov., sp. nov., nostocacean cyanobacteria from Brazilian environments.</title>
        <authorList>
            <person name="Alvarenga D.O."/>
            <person name="Andreote A.P.D."/>
            <person name="Branco L.H.Z."/>
            <person name="Delbaje E."/>
            <person name="Cruz R.B."/>
            <person name="Varani A.M."/>
            <person name="Fiore M.F."/>
        </authorList>
    </citation>
    <scope>NUCLEOTIDE SEQUENCE [LARGE SCALE GENOMIC DNA]</scope>
    <source>
        <strain evidence="7 8">CENA357</strain>
    </source>
</reference>
<evidence type="ECO:0000256" key="2">
    <source>
        <dbReference type="ARBA" id="ARBA00012438"/>
    </source>
</evidence>
<dbReference type="InterPro" id="IPR004358">
    <property type="entry name" value="Sig_transdc_His_kin-like_C"/>
</dbReference>
<evidence type="ECO:0000256" key="1">
    <source>
        <dbReference type="ARBA" id="ARBA00000085"/>
    </source>
</evidence>
<dbReference type="Gene3D" id="1.10.287.130">
    <property type="match status" value="1"/>
</dbReference>
<dbReference type="SMART" id="SM00387">
    <property type="entry name" value="HATPase_c"/>
    <property type="match status" value="1"/>
</dbReference>
<dbReference type="EMBL" id="JAECZB010000006">
    <property type="protein sequence ID" value="MBH8551670.1"/>
    <property type="molecule type" value="Genomic_DNA"/>
</dbReference>
<dbReference type="SUPFAM" id="SSF55874">
    <property type="entry name" value="ATPase domain of HSP90 chaperone/DNA topoisomerase II/histidine kinase"/>
    <property type="match status" value="1"/>
</dbReference>
<dbReference type="PANTHER" id="PTHR43547:SF2">
    <property type="entry name" value="HYBRID SIGNAL TRANSDUCTION HISTIDINE KINASE C"/>
    <property type="match status" value="1"/>
</dbReference>
<dbReference type="Proteomes" id="UP000599391">
    <property type="component" value="Unassembled WGS sequence"/>
</dbReference>
<dbReference type="PRINTS" id="PR00344">
    <property type="entry name" value="BCTRLSENSOR"/>
</dbReference>
<keyword evidence="4 7" id="KW-0418">Kinase</keyword>
<dbReference type="RefSeq" id="WP_214437994.1">
    <property type="nucleotide sequence ID" value="NZ_JAECZB010000006.1"/>
</dbReference>
<evidence type="ECO:0000313" key="7">
    <source>
        <dbReference type="EMBL" id="MBH8551670.1"/>
    </source>
</evidence>
<dbReference type="Pfam" id="PF02518">
    <property type="entry name" value="HATPase_c"/>
    <property type="match status" value="1"/>
</dbReference>
<dbReference type="InterPro" id="IPR005467">
    <property type="entry name" value="His_kinase_dom"/>
</dbReference>
<dbReference type="Gene3D" id="3.30.565.10">
    <property type="entry name" value="Histidine kinase-like ATPase, C-terminal domain"/>
    <property type="match status" value="1"/>
</dbReference>
<dbReference type="PANTHER" id="PTHR43547">
    <property type="entry name" value="TWO-COMPONENT HISTIDINE KINASE"/>
    <property type="match status" value="1"/>
</dbReference>
<feature type="domain" description="Histidine kinase" evidence="6">
    <location>
        <begin position="151"/>
        <end position="370"/>
    </location>
</feature>
<dbReference type="GO" id="GO:0000155">
    <property type="term" value="F:phosphorelay sensor kinase activity"/>
    <property type="evidence" value="ECO:0007669"/>
    <property type="project" value="TreeGrafter"/>
</dbReference>
<evidence type="ECO:0000256" key="5">
    <source>
        <dbReference type="ARBA" id="ARBA00023012"/>
    </source>
</evidence>
<accession>A0A8J7HER2</accession>
<protein>
    <recommendedName>
        <fullName evidence="2">histidine kinase</fullName>
        <ecNumber evidence="2">2.7.13.3</ecNumber>
    </recommendedName>
</protein>
<keyword evidence="3" id="KW-0597">Phosphoprotein</keyword>
<dbReference type="AlphaFoldDB" id="A0A8J7HER2"/>
<dbReference type="InterPro" id="IPR036890">
    <property type="entry name" value="HATPase_C_sf"/>
</dbReference>
<gene>
    <name evidence="7" type="ORF">I8751_04625</name>
</gene>
<name>A0A8J7HER2_9CYAN</name>
<organism evidence="7 8">
    <name type="scientific">Atlanticothrix silvestris CENA357</name>
    <dbReference type="NCBI Taxonomy" id="1725252"/>
    <lineage>
        <taxon>Bacteria</taxon>
        <taxon>Bacillati</taxon>
        <taxon>Cyanobacteriota</taxon>
        <taxon>Cyanophyceae</taxon>
        <taxon>Nostocales</taxon>
        <taxon>Nodulariaceae</taxon>
        <taxon>Atlanticothrix</taxon>
        <taxon>Atlanticothrix silvestris</taxon>
    </lineage>
</organism>
<keyword evidence="8" id="KW-1185">Reference proteome</keyword>
<keyword evidence="4 7" id="KW-0808">Transferase</keyword>
<proteinExistence type="predicted"/>
<dbReference type="PROSITE" id="PS50109">
    <property type="entry name" value="HIS_KIN"/>
    <property type="match status" value="1"/>
</dbReference>
<dbReference type="InterPro" id="IPR003594">
    <property type="entry name" value="HATPase_dom"/>
</dbReference>
<comment type="caution">
    <text evidence="7">The sequence shown here is derived from an EMBL/GenBank/DDBJ whole genome shotgun (WGS) entry which is preliminary data.</text>
</comment>
<dbReference type="EC" id="2.7.13.3" evidence="2"/>
<evidence type="ECO:0000259" key="6">
    <source>
        <dbReference type="PROSITE" id="PS50109"/>
    </source>
</evidence>
<comment type="catalytic activity">
    <reaction evidence="1">
        <text>ATP + protein L-histidine = ADP + protein N-phospho-L-histidine.</text>
        <dbReference type="EC" id="2.7.13.3"/>
    </reaction>
</comment>
<evidence type="ECO:0000256" key="4">
    <source>
        <dbReference type="ARBA" id="ARBA00022777"/>
    </source>
</evidence>
<sequence length="374" mass="42808">MNNSITSEIFATLNILVLERIDISVFKIIGNIPDWLIHFCHQNFKSGMDILIPQEEFYFLENFLIDAEEFWQNNGNIKLSSGLWSEADLNGKECQFEAYAICVDTRKILLIELLGEKFTKKQHLIQKARENQLDYQRLIKDNQKKDVLIHCIIHDIAGQLSAINCCLALLEFENLTPKGKYHLEIGRKQSIKQEMLIRDILDLFSAEVLSLEAFTISLEMAPNILSSVQEVIELFYPTFALHNMQLQLAGKVDINADWKVVGDKSRLDRVISNLVENAYRHSPPESTVMIDLQADGDYILFTIEDQGSGVPPEMINTLFQKFSQGKNKSGRAGLGLYFCRITIERWGGKIGYLTSQKGGSKFWFRLPKPVRIEI</sequence>
<evidence type="ECO:0000256" key="3">
    <source>
        <dbReference type="ARBA" id="ARBA00022553"/>
    </source>
</evidence>
<keyword evidence="5" id="KW-0902">Two-component regulatory system</keyword>
<evidence type="ECO:0000313" key="8">
    <source>
        <dbReference type="Proteomes" id="UP000599391"/>
    </source>
</evidence>